<feature type="transmembrane region" description="Helical" evidence="2">
    <location>
        <begin position="13"/>
        <end position="37"/>
    </location>
</feature>
<dbReference type="Proteomes" id="UP001220530">
    <property type="component" value="Chromosome"/>
</dbReference>
<evidence type="ECO:0000256" key="1">
    <source>
        <dbReference type="SAM" id="Coils"/>
    </source>
</evidence>
<reference evidence="3 4" key="1">
    <citation type="submission" date="2023-02" db="EMBL/GenBank/DDBJ databases">
        <title>Devosia algicola sp. nov., isolated from the phycosphere of marine algae.</title>
        <authorList>
            <person name="Kim J.M."/>
            <person name="Lee J.K."/>
            <person name="Choi B.J."/>
            <person name="Bayburt H."/>
            <person name="Jeon C.O."/>
        </authorList>
    </citation>
    <scope>NUCLEOTIDE SEQUENCE [LARGE SCALE GENOMIC DNA]</scope>
    <source>
        <strain evidence="3 4">G20-9</strain>
    </source>
</reference>
<keyword evidence="1" id="KW-0175">Coiled coil</keyword>
<dbReference type="RefSeq" id="WP_282219767.1">
    <property type="nucleotide sequence ID" value="NZ_CP118246.1"/>
</dbReference>
<dbReference type="EMBL" id="CP118246">
    <property type="protein sequence ID" value="WDR03373.1"/>
    <property type="molecule type" value="Genomic_DNA"/>
</dbReference>
<keyword evidence="2" id="KW-0472">Membrane</keyword>
<keyword evidence="4" id="KW-1185">Reference proteome</keyword>
<name>A0ABY7YQG8_9HYPH</name>
<feature type="coiled-coil region" evidence="1">
    <location>
        <begin position="55"/>
        <end position="82"/>
    </location>
</feature>
<keyword evidence="2" id="KW-0812">Transmembrane</keyword>
<protein>
    <recommendedName>
        <fullName evidence="5">SPOR domain-containing protein</fullName>
    </recommendedName>
</protein>
<sequence>MAKASAQFQQSDITIWGIVALACCGLAVMSANISAILPADILSGLHATRLQGANLEQLRTQVGDLRNEATRLRRENNTLVTRFSLQEQANNEVTRRVGSLEVTLPKLLEALPPTAQIDRSSLTGAIKDGESLSYGADGGSVTIRQQPLETLNATTKQPIPAPLDAPVVTPDENAFGIAIGRSVPFSQAQAEWEDLSIKLGPLLFGLGPLLADQVNTDNKRIIVGPITQMSEATALCSRLERISIACMPVPFSGTPL</sequence>
<evidence type="ECO:0000313" key="4">
    <source>
        <dbReference type="Proteomes" id="UP001220530"/>
    </source>
</evidence>
<evidence type="ECO:0000256" key="2">
    <source>
        <dbReference type="SAM" id="Phobius"/>
    </source>
</evidence>
<evidence type="ECO:0000313" key="3">
    <source>
        <dbReference type="EMBL" id="WDR03373.1"/>
    </source>
</evidence>
<accession>A0ABY7YQG8</accession>
<dbReference type="PROSITE" id="PS51257">
    <property type="entry name" value="PROKAR_LIPOPROTEIN"/>
    <property type="match status" value="1"/>
</dbReference>
<evidence type="ECO:0008006" key="5">
    <source>
        <dbReference type="Google" id="ProtNLM"/>
    </source>
</evidence>
<proteinExistence type="predicted"/>
<keyword evidence="2" id="KW-1133">Transmembrane helix</keyword>
<organism evidence="3 4">
    <name type="scientific">Devosia algicola</name>
    <dbReference type="NCBI Taxonomy" id="3026418"/>
    <lineage>
        <taxon>Bacteria</taxon>
        <taxon>Pseudomonadati</taxon>
        <taxon>Pseudomonadota</taxon>
        <taxon>Alphaproteobacteria</taxon>
        <taxon>Hyphomicrobiales</taxon>
        <taxon>Devosiaceae</taxon>
        <taxon>Devosia</taxon>
    </lineage>
</organism>
<gene>
    <name evidence="3" type="ORF">PSQ19_04395</name>
</gene>